<proteinExistence type="inferred from homology"/>
<evidence type="ECO:0000256" key="2">
    <source>
        <dbReference type="ARBA" id="ARBA00022559"/>
    </source>
</evidence>
<evidence type="ECO:0000256" key="4">
    <source>
        <dbReference type="ARBA" id="ARBA00023002"/>
    </source>
</evidence>
<evidence type="ECO:0000259" key="6">
    <source>
        <dbReference type="PROSITE" id="PS51352"/>
    </source>
</evidence>
<evidence type="ECO:0000256" key="5">
    <source>
        <dbReference type="ARBA" id="ARBA00023284"/>
    </source>
</evidence>
<dbReference type="SUPFAM" id="SSF52833">
    <property type="entry name" value="Thioredoxin-like"/>
    <property type="match status" value="1"/>
</dbReference>
<name>A0ABP8JBX4_9MICO</name>
<feature type="domain" description="Thioredoxin" evidence="6">
    <location>
        <begin position="4"/>
        <end position="152"/>
    </location>
</feature>
<evidence type="ECO:0000256" key="1">
    <source>
        <dbReference type="ARBA" id="ARBA00009796"/>
    </source>
</evidence>
<dbReference type="PIRSF" id="PIRSF000239">
    <property type="entry name" value="AHPC"/>
    <property type="match status" value="1"/>
</dbReference>
<evidence type="ECO:0000256" key="3">
    <source>
        <dbReference type="ARBA" id="ARBA00022862"/>
    </source>
</evidence>
<protein>
    <submittedName>
        <fullName evidence="7">Peroxiredoxin</fullName>
    </submittedName>
</protein>
<dbReference type="InterPro" id="IPR024706">
    <property type="entry name" value="Peroxiredoxin_AhpC-typ"/>
</dbReference>
<accession>A0ABP8JBX4</accession>
<evidence type="ECO:0000313" key="8">
    <source>
        <dbReference type="Proteomes" id="UP001500642"/>
    </source>
</evidence>
<dbReference type="EMBL" id="BAABGL010000006">
    <property type="protein sequence ID" value="GAA4388392.1"/>
    <property type="molecule type" value="Genomic_DNA"/>
</dbReference>
<comment type="similarity">
    <text evidence="1">Belongs to the peroxiredoxin family. AhpC/Prx1 subfamily.</text>
</comment>
<dbReference type="InterPro" id="IPR050217">
    <property type="entry name" value="Peroxiredoxin"/>
</dbReference>
<gene>
    <name evidence="7" type="ORF">GCM10023167_13090</name>
</gene>
<dbReference type="InterPro" id="IPR013766">
    <property type="entry name" value="Thioredoxin_domain"/>
</dbReference>
<comment type="caution">
    <text evidence="7">The sequence shown here is derived from an EMBL/GenBank/DDBJ whole genome shotgun (WGS) entry which is preliminary data.</text>
</comment>
<evidence type="ECO:0000313" key="7">
    <source>
        <dbReference type="EMBL" id="GAA4388392.1"/>
    </source>
</evidence>
<reference evidence="8" key="1">
    <citation type="journal article" date="2019" name="Int. J. Syst. Evol. Microbiol.">
        <title>The Global Catalogue of Microorganisms (GCM) 10K type strain sequencing project: providing services to taxonomists for standard genome sequencing and annotation.</title>
        <authorList>
            <consortium name="The Broad Institute Genomics Platform"/>
            <consortium name="The Broad Institute Genome Sequencing Center for Infectious Disease"/>
            <person name="Wu L."/>
            <person name="Ma J."/>
        </authorList>
    </citation>
    <scope>NUCLEOTIDE SEQUENCE [LARGE SCALE GENOMIC DNA]</scope>
    <source>
        <strain evidence="8">JCM 17808</strain>
    </source>
</reference>
<keyword evidence="3" id="KW-0049">Antioxidant</keyword>
<dbReference type="InterPro" id="IPR036249">
    <property type="entry name" value="Thioredoxin-like_sf"/>
</dbReference>
<dbReference type="Pfam" id="PF00578">
    <property type="entry name" value="AhpC-TSA"/>
    <property type="match status" value="1"/>
</dbReference>
<keyword evidence="5" id="KW-0676">Redox-active center</keyword>
<keyword evidence="4" id="KW-0560">Oxidoreductase</keyword>
<keyword evidence="8" id="KW-1185">Reference proteome</keyword>
<dbReference type="PANTHER" id="PTHR10681">
    <property type="entry name" value="THIOREDOXIN PEROXIDASE"/>
    <property type="match status" value="1"/>
</dbReference>
<dbReference type="Proteomes" id="UP001500642">
    <property type="component" value="Unassembled WGS sequence"/>
</dbReference>
<dbReference type="RefSeq" id="WP_345030874.1">
    <property type="nucleotide sequence ID" value="NZ_BAABGL010000006.1"/>
</dbReference>
<organism evidence="7 8">
    <name type="scientific">Brevibacterium pityocampae</name>
    <dbReference type="NCBI Taxonomy" id="506594"/>
    <lineage>
        <taxon>Bacteria</taxon>
        <taxon>Bacillati</taxon>
        <taxon>Actinomycetota</taxon>
        <taxon>Actinomycetes</taxon>
        <taxon>Micrococcales</taxon>
        <taxon>Brevibacteriaceae</taxon>
        <taxon>Brevibacterium</taxon>
    </lineage>
</organism>
<sequence>MPALAVGSIAPEFALRSQYGEPLELAALRREGPVLLVFYPFAFSAVCGGEMHVLRELHEHFTAAGITVIGVSVDSKYALQAWSLDMGIPFSLAADFWPHGEVARAYGVFDEERGMATRGTFLIGTDGTVEQVLTGPVAEARDFTVFLPAGPPPPD</sequence>
<dbReference type="Gene3D" id="3.40.30.10">
    <property type="entry name" value="Glutaredoxin"/>
    <property type="match status" value="1"/>
</dbReference>
<dbReference type="InterPro" id="IPR000866">
    <property type="entry name" value="AhpC/TSA"/>
</dbReference>
<keyword evidence="2" id="KW-0575">Peroxidase</keyword>
<dbReference type="PANTHER" id="PTHR10681:SF121">
    <property type="entry name" value="ALKYL HYDROPEROXIDE REDUCTASE C"/>
    <property type="match status" value="1"/>
</dbReference>
<dbReference type="PROSITE" id="PS51352">
    <property type="entry name" value="THIOREDOXIN_2"/>
    <property type="match status" value="1"/>
</dbReference>